<feature type="binding site" evidence="12">
    <location>
        <position position="77"/>
    </location>
    <ligand>
        <name>Na(+)</name>
        <dbReference type="ChEBI" id="CHEBI:29101"/>
        <note>structural</note>
    </ligand>
</feature>
<name>A0ABU1H5C2_9GAMM</name>
<evidence type="ECO:0000313" key="13">
    <source>
        <dbReference type="EMBL" id="MDR5899320.1"/>
    </source>
</evidence>
<evidence type="ECO:0000256" key="4">
    <source>
        <dbReference type="ARBA" id="ARBA00022692"/>
    </source>
</evidence>
<keyword evidence="6 12" id="KW-0915">Sodium</keyword>
<comment type="catalytic activity">
    <reaction evidence="11">
        <text>fluoride(in) = fluoride(out)</text>
        <dbReference type="Rhea" id="RHEA:76159"/>
        <dbReference type="ChEBI" id="CHEBI:17051"/>
    </reaction>
    <physiologicalReaction direction="left-to-right" evidence="11">
        <dbReference type="Rhea" id="RHEA:76160"/>
    </physiologicalReaction>
</comment>
<evidence type="ECO:0000256" key="9">
    <source>
        <dbReference type="ARBA" id="ARBA00023303"/>
    </source>
</evidence>
<evidence type="ECO:0000256" key="7">
    <source>
        <dbReference type="ARBA" id="ARBA00023065"/>
    </source>
</evidence>
<proteinExistence type="inferred from homology"/>
<gene>
    <name evidence="12" type="primary">fluC</name>
    <name evidence="12" type="synonym">crcB</name>
    <name evidence="13" type="ORF">QC823_10000</name>
</gene>
<evidence type="ECO:0000256" key="1">
    <source>
        <dbReference type="ARBA" id="ARBA00004651"/>
    </source>
</evidence>
<comment type="similarity">
    <text evidence="10 12">Belongs to the fluoride channel Fluc/FEX (TC 1.A.43) family.</text>
</comment>
<evidence type="ECO:0000256" key="12">
    <source>
        <dbReference type="HAMAP-Rule" id="MF_00454"/>
    </source>
</evidence>
<dbReference type="Proteomes" id="UP001254564">
    <property type="component" value="Unassembled WGS sequence"/>
</dbReference>
<feature type="binding site" evidence="12">
    <location>
        <position position="80"/>
    </location>
    <ligand>
        <name>Na(+)</name>
        <dbReference type="ChEBI" id="CHEBI:29101"/>
        <note>structural</note>
    </ligand>
</feature>
<comment type="activity regulation">
    <text evidence="12">Na(+) is not transported, but it plays an essential structural role and its presence is essential for fluoride channel function.</text>
</comment>
<keyword evidence="12" id="KW-0479">Metal-binding</keyword>
<organism evidence="13 14">
    <name type="scientific">Vreelandella vilamensis</name>
    <dbReference type="NCBI Taxonomy" id="531309"/>
    <lineage>
        <taxon>Bacteria</taxon>
        <taxon>Pseudomonadati</taxon>
        <taxon>Pseudomonadota</taxon>
        <taxon>Gammaproteobacteria</taxon>
        <taxon>Oceanospirillales</taxon>
        <taxon>Halomonadaceae</taxon>
        <taxon>Vreelandella</taxon>
    </lineage>
</organism>
<evidence type="ECO:0000256" key="6">
    <source>
        <dbReference type="ARBA" id="ARBA00023053"/>
    </source>
</evidence>
<keyword evidence="4 12" id="KW-0812">Transmembrane</keyword>
<evidence type="ECO:0000256" key="8">
    <source>
        <dbReference type="ARBA" id="ARBA00023136"/>
    </source>
</evidence>
<evidence type="ECO:0000256" key="10">
    <source>
        <dbReference type="ARBA" id="ARBA00035120"/>
    </source>
</evidence>
<evidence type="ECO:0000256" key="11">
    <source>
        <dbReference type="ARBA" id="ARBA00035585"/>
    </source>
</evidence>
<dbReference type="InterPro" id="IPR003691">
    <property type="entry name" value="FluC"/>
</dbReference>
<keyword evidence="3" id="KW-0997">Cell inner membrane</keyword>
<keyword evidence="2 12" id="KW-1003">Cell membrane</keyword>
<feature type="transmembrane region" description="Helical" evidence="12">
    <location>
        <begin position="33"/>
        <end position="58"/>
    </location>
</feature>
<keyword evidence="7 12" id="KW-0406">Ion transport</keyword>
<dbReference type="HAMAP" id="MF_00454">
    <property type="entry name" value="FluC"/>
    <property type="match status" value="1"/>
</dbReference>
<evidence type="ECO:0000313" key="14">
    <source>
        <dbReference type="Proteomes" id="UP001254564"/>
    </source>
</evidence>
<keyword evidence="5 12" id="KW-1133">Transmembrane helix</keyword>
<reference evidence="13 14" key="1">
    <citation type="submission" date="2023-04" db="EMBL/GenBank/DDBJ databases">
        <title>A long-awaited taxogenomic arrangement of the family Halomonadaceae.</title>
        <authorList>
            <person name="De La Haba R."/>
            <person name="Chuvochina M."/>
            <person name="Wittouck S."/>
            <person name="Arahal D.R."/>
            <person name="Sanchez-Porro C."/>
            <person name="Hugenholtz P."/>
            <person name="Ventosa A."/>
        </authorList>
    </citation>
    <scope>NUCLEOTIDE SEQUENCE [LARGE SCALE GENOMIC DNA]</scope>
    <source>
        <strain evidence="13 14">DSM 21020</strain>
    </source>
</reference>
<feature type="transmembrane region" description="Helical" evidence="12">
    <location>
        <begin position="70"/>
        <end position="93"/>
    </location>
</feature>
<dbReference type="EMBL" id="JARWAN010000014">
    <property type="protein sequence ID" value="MDR5899320.1"/>
    <property type="molecule type" value="Genomic_DNA"/>
</dbReference>
<dbReference type="PANTHER" id="PTHR28259">
    <property type="entry name" value="FLUORIDE EXPORT PROTEIN 1-RELATED"/>
    <property type="match status" value="1"/>
</dbReference>
<accession>A0ABU1H5C2</accession>
<keyword evidence="12" id="KW-0813">Transport</keyword>
<keyword evidence="9 12" id="KW-0407">Ion channel</keyword>
<evidence type="ECO:0000256" key="2">
    <source>
        <dbReference type="ARBA" id="ARBA00022475"/>
    </source>
</evidence>
<evidence type="ECO:0000256" key="5">
    <source>
        <dbReference type="ARBA" id="ARBA00022989"/>
    </source>
</evidence>
<comment type="function">
    <text evidence="12">Fluoride-specific ion channel. Important for reducing fluoride concentration in the cell, thus reducing its toxicity.</text>
</comment>
<dbReference type="PANTHER" id="PTHR28259:SF1">
    <property type="entry name" value="FLUORIDE EXPORT PROTEIN 1-RELATED"/>
    <property type="match status" value="1"/>
</dbReference>
<comment type="caution">
    <text evidence="13">The sequence shown here is derived from an EMBL/GenBank/DDBJ whole genome shotgun (WGS) entry which is preliminary data.</text>
</comment>
<sequence>MLKAYAAVGLGGALGAGLRHVIAMSAWQTLGPWFPWGTLMVNVIGSGLIAWLAAHALTHPQGHVSRWHHFWLAGFCGGFTTFSLFSLEALLLWQRGQAVLAAFYVLLSVSGWILGAYVGHILASQKHRH</sequence>
<feature type="transmembrane region" description="Helical" evidence="12">
    <location>
        <begin position="99"/>
        <end position="123"/>
    </location>
</feature>
<dbReference type="Pfam" id="PF02537">
    <property type="entry name" value="CRCB"/>
    <property type="match status" value="1"/>
</dbReference>
<protein>
    <recommendedName>
        <fullName evidence="12">Fluoride-specific ion channel FluC</fullName>
    </recommendedName>
</protein>
<evidence type="ECO:0000256" key="3">
    <source>
        <dbReference type="ARBA" id="ARBA00022519"/>
    </source>
</evidence>
<keyword evidence="14" id="KW-1185">Reference proteome</keyword>
<comment type="subcellular location">
    <subcellularLocation>
        <location evidence="1 12">Cell membrane</location>
        <topology evidence="1 12">Multi-pass membrane protein</topology>
    </subcellularLocation>
</comment>
<dbReference type="RefSeq" id="WP_309656204.1">
    <property type="nucleotide sequence ID" value="NZ_JARWAN010000014.1"/>
</dbReference>
<keyword evidence="8 12" id="KW-0472">Membrane</keyword>